<dbReference type="AlphaFoldDB" id="A0AAD4TLW5"/>
<gene>
    <name evidence="1" type="ORF">MKW98_022931</name>
</gene>
<dbReference type="Gene3D" id="1.20.1280.50">
    <property type="match status" value="1"/>
</dbReference>
<dbReference type="InterPro" id="IPR036047">
    <property type="entry name" value="F-box-like_dom_sf"/>
</dbReference>
<dbReference type="Proteomes" id="UP001202328">
    <property type="component" value="Unassembled WGS sequence"/>
</dbReference>
<reference evidence="1" key="1">
    <citation type="submission" date="2022-04" db="EMBL/GenBank/DDBJ databases">
        <title>A functionally conserved STORR gene fusion in Papaver species that diverged 16.8 million years ago.</title>
        <authorList>
            <person name="Catania T."/>
        </authorList>
    </citation>
    <scope>NUCLEOTIDE SEQUENCE</scope>
    <source>
        <strain evidence="1">S-188037</strain>
    </source>
</reference>
<protein>
    <recommendedName>
        <fullName evidence="3">F-box domain-containing protein</fullName>
    </recommendedName>
</protein>
<comment type="caution">
    <text evidence="1">The sequence shown here is derived from an EMBL/GenBank/DDBJ whole genome shotgun (WGS) entry which is preliminary data.</text>
</comment>
<sequence>MEVKKGYTKVEDEECEIIGLQEIPKLSSDALYEILTRASFRTLLRQSRWVCKDWQKLIISNSKFQRTHSHRTIASGHLLQVISFTWPTFVSFVRSNNDHEEHYNSALEVQSPSLDFLPAAKSIQIAGSSLHGSLLCCFTKSSSTPIPSFYICKPASREWKKIPNPKTTFKYSSIGIAVKQSSCSILHYKILRLSQSKTGYGYHCQLLTRRAGFGRHCLLFNLSEMALA</sequence>
<dbReference type="SUPFAM" id="SSF81383">
    <property type="entry name" value="F-box domain"/>
    <property type="match status" value="1"/>
</dbReference>
<dbReference type="PANTHER" id="PTHR31672:SF13">
    <property type="entry name" value="F-BOX PROTEIN CPR30-LIKE"/>
    <property type="match status" value="1"/>
</dbReference>
<dbReference type="PANTHER" id="PTHR31672">
    <property type="entry name" value="BNACNNG10540D PROTEIN"/>
    <property type="match status" value="1"/>
</dbReference>
<keyword evidence="2" id="KW-1185">Reference proteome</keyword>
<dbReference type="InterPro" id="IPR050796">
    <property type="entry name" value="SCF_F-box_component"/>
</dbReference>
<evidence type="ECO:0008006" key="3">
    <source>
        <dbReference type="Google" id="ProtNLM"/>
    </source>
</evidence>
<dbReference type="EMBL" id="JAJJMB010000061">
    <property type="protein sequence ID" value="KAI3963509.1"/>
    <property type="molecule type" value="Genomic_DNA"/>
</dbReference>
<organism evidence="1 2">
    <name type="scientific">Papaver atlanticum</name>
    <dbReference type="NCBI Taxonomy" id="357466"/>
    <lineage>
        <taxon>Eukaryota</taxon>
        <taxon>Viridiplantae</taxon>
        <taxon>Streptophyta</taxon>
        <taxon>Embryophyta</taxon>
        <taxon>Tracheophyta</taxon>
        <taxon>Spermatophyta</taxon>
        <taxon>Magnoliopsida</taxon>
        <taxon>Ranunculales</taxon>
        <taxon>Papaveraceae</taxon>
        <taxon>Papaveroideae</taxon>
        <taxon>Papaver</taxon>
    </lineage>
</organism>
<accession>A0AAD4TLW5</accession>
<evidence type="ECO:0000313" key="2">
    <source>
        <dbReference type="Proteomes" id="UP001202328"/>
    </source>
</evidence>
<proteinExistence type="predicted"/>
<evidence type="ECO:0000313" key="1">
    <source>
        <dbReference type="EMBL" id="KAI3963509.1"/>
    </source>
</evidence>
<name>A0AAD4TLW5_9MAGN</name>